<dbReference type="Proteomes" id="UP000002162">
    <property type="component" value="Chromosome"/>
</dbReference>
<dbReference type="PANTHER" id="PTHR47396">
    <property type="entry name" value="TYPE I RESTRICTION ENZYME ECOKI R PROTEIN"/>
    <property type="match status" value="1"/>
</dbReference>
<dbReference type="GO" id="GO:0005524">
    <property type="term" value="F:ATP binding"/>
    <property type="evidence" value="ECO:0007669"/>
    <property type="project" value="InterPro"/>
</dbReference>
<dbReference type="PANTHER" id="PTHR47396:SF1">
    <property type="entry name" value="ATP-DEPENDENT HELICASE IRC3-RELATED"/>
    <property type="match status" value="1"/>
</dbReference>
<dbReference type="KEGG" id="upa:UPA3_0494"/>
<name>A0A2C9DYZ7_UREP2</name>
<evidence type="ECO:0000313" key="2">
    <source>
        <dbReference type="EMBL" id="ACA33240.1"/>
    </source>
</evidence>
<proteinExistence type="predicted"/>
<reference evidence="2 3" key="1">
    <citation type="submission" date="2008-02" db="EMBL/GenBank/DDBJ databases">
        <title>Genome sequence of Ureaplasma parvum serovar 3.</title>
        <authorList>
            <person name="Methe B.A."/>
            <person name="Glass J."/>
            <person name="Waites K."/>
            <person name="Shrivastava S."/>
        </authorList>
    </citation>
    <scope>NUCLEOTIDE SEQUENCE [LARGE SCALE GENOMIC DNA]</scope>
    <source>
        <strain evidence="3">ATCC 27815 / 27 / NCTC 11736</strain>
    </source>
</reference>
<dbReference type="HOGENOM" id="CLU_319783_0_0_14"/>
<feature type="domain" description="Helicase/UvrB N-terminal" evidence="1">
    <location>
        <begin position="1"/>
        <end position="214"/>
    </location>
</feature>
<gene>
    <name evidence="2" type="ordered locus">UPA3_0494</name>
</gene>
<dbReference type="Gene3D" id="3.40.50.300">
    <property type="entry name" value="P-loop containing nucleotide triphosphate hydrolases"/>
    <property type="match status" value="1"/>
</dbReference>
<sequence length="825" mass="97510">MKLTKSQQKAVSQLVNCYLESVNNNKKEIIDFQAPTGSGKTFIITNTINEIIKTNKANGSPQKLIFVIATLSSADLPFQLEQNMNEYKYYINGLFDVELKESPSSKSAKKDSSYNILAEENKVIIFGSSSFGKGRIITEEGILDAFLDEIKSQGYTLVYIRDEAHHGGNVNKTKIFEDFDEKIHKNSFKKEETRFEYKIQEAASFIIKMTATPKGIHKLVFIDEKDLMDDDTKLLKDEHVYNLEIKELKEENIDDELLLTTACEQFLKIKEQYSKAKELKNIRPAMLIQVENEPNKEPQKSEFLDKIEKIIKILEKHNLSWVKYFSNDKEVQTNILINKKNNKISLKEISKKTSNVDVILFKIGPATGWNIPRACMLVQLRNVSSKNLSVQTIGRIKRFPNPSFDKNEISYNSISNQYFIYSNIISEDKIRQTLILKDKYKNDRFFYGEINQEKINNYLNGETYKEEIVEKFEDSISNFEYYVNEEYRENFVKNQYLEGETSKIEGKTRVYTKIKNSIELELYIIEQLRKYKHLFPQKIIDFLETKFNEWEKRWKLNISINMYWYVIIKEYLDQIEKIYKNSLEQMKKDNHELLFKLQNNKNLPNQNEIFIPIEKYKKCENMLDLNVCDKYAYKDLKEQNHYFDSLTESKFANRFLSLSNDNDKIKNNVELWTKNPVFHGLKYQYFNEDGQISNSYPDFILKIKTHDQKDHYLYIEVKNLYSDYDYEKTKLLIESYQRYIENKNNNDNLILDELDKAEITILVCYINMKNQKDFYFYGASSNDVLNKKVNFDLLKKTSINKTPEQLVANKAKFIIDIKHLLDFLL</sequence>
<dbReference type="REBASE" id="17465">
    <property type="entry name" value="Upa3ORF495P"/>
</dbReference>
<evidence type="ECO:0000259" key="1">
    <source>
        <dbReference type="Pfam" id="PF04851"/>
    </source>
</evidence>
<dbReference type="GO" id="GO:0016787">
    <property type="term" value="F:hydrolase activity"/>
    <property type="evidence" value="ECO:0007669"/>
    <property type="project" value="InterPro"/>
</dbReference>
<accession>A0A2C9DYZ7</accession>
<dbReference type="InterPro" id="IPR050742">
    <property type="entry name" value="Helicase_Restrict-Modif_Enz"/>
</dbReference>
<dbReference type="InterPro" id="IPR027417">
    <property type="entry name" value="P-loop_NTPase"/>
</dbReference>
<dbReference type="RefSeq" id="WP_010891790.1">
    <property type="nucleotide sequence ID" value="NC_010503.1"/>
</dbReference>
<protein>
    <submittedName>
        <fullName evidence="2">Type III restriction enzyme, res subunit family</fullName>
    </submittedName>
</protein>
<dbReference type="GO" id="GO:0003677">
    <property type="term" value="F:DNA binding"/>
    <property type="evidence" value="ECO:0007669"/>
    <property type="project" value="InterPro"/>
</dbReference>
<dbReference type="InterPro" id="IPR006935">
    <property type="entry name" value="Helicase/UvrB_N"/>
</dbReference>
<evidence type="ECO:0000313" key="3">
    <source>
        <dbReference type="Proteomes" id="UP000002162"/>
    </source>
</evidence>
<dbReference type="Pfam" id="PF04851">
    <property type="entry name" value="ResIII"/>
    <property type="match status" value="1"/>
</dbReference>
<dbReference type="GeneID" id="29672338"/>
<organism evidence="2 3">
    <name type="scientific">Ureaplasma parvum serovar 3 (strain ATCC 27815 / 27 / NCTC 11736)</name>
    <dbReference type="NCBI Taxonomy" id="505682"/>
    <lineage>
        <taxon>Bacteria</taxon>
        <taxon>Bacillati</taxon>
        <taxon>Mycoplasmatota</taxon>
        <taxon>Mycoplasmoidales</taxon>
        <taxon>Mycoplasmoidaceae</taxon>
        <taxon>Ureaplasma</taxon>
    </lineage>
</organism>
<dbReference type="EMBL" id="CP000942">
    <property type="protein sequence ID" value="ACA33240.1"/>
    <property type="molecule type" value="Genomic_DNA"/>
</dbReference>
<dbReference type="AlphaFoldDB" id="A0A2C9DYZ7"/>
<dbReference type="GO" id="GO:0005829">
    <property type="term" value="C:cytosol"/>
    <property type="evidence" value="ECO:0007669"/>
    <property type="project" value="TreeGrafter"/>
</dbReference>
<dbReference type="SUPFAM" id="SSF52540">
    <property type="entry name" value="P-loop containing nucleoside triphosphate hydrolases"/>
    <property type="match status" value="2"/>
</dbReference>